<dbReference type="VEuPathDB" id="VectorBase:RSAN_039698"/>
<feature type="compositionally biased region" description="Polar residues" evidence="1">
    <location>
        <begin position="51"/>
        <end position="66"/>
    </location>
</feature>
<dbReference type="EMBL" id="JABSTV010001255">
    <property type="protein sequence ID" value="KAH7936260.1"/>
    <property type="molecule type" value="Genomic_DNA"/>
</dbReference>
<sequence length="211" mass="23523">MTISRFHVLPPHGVEDPPGGLDARTLPTGRQLLRKPAEDIFNQAGDRDVNGATQSHSGTAISSRSINESESKLRFTNVKVSDSNHNPKSVLKRDDIGTIGSLTDRLETNNAELDKLNEIIDEHITDKEFAAEFEAVMRYQDAARGTIGEFKQDRHYCDLASHRLNISSATYATMMTNIMLRALPTDVVVEYHRDQASETPGSSRDIREEDD</sequence>
<feature type="region of interest" description="Disordered" evidence="1">
    <location>
        <begin position="1"/>
        <end position="24"/>
    </location>
</feature>
<dbReference type="Proteomes" id="UP000821837">
    <property type="component" value="Unassembled WGS sequence"/>
</dbReference>
<reference evidence="2" key="2">
    <citation type="submission" date="2021-09" db="EMBL/GenBank/DDBJ databases">
        <authorList>
            <person name="Jia N."/>
            <person name="Wang J."/>
            <person name="Shi W."/>
            <person name="Du L."/>
            <person name="Sun Y."/>
            <person name="Zhan W."/>
            <person name="Jiang J."/>
            <person name="Wang Q."/>
            <person name="Zhang B."/>
            <person name="Ji P."/>
            <person name="Sakyi L.B."/>
            <person name="Cui X."/>
            <person name="Yuan T."/>
            <person name="Jiang B."/>
            <person name="Yang W."/>
            <person name="Lam T.T.-Y."/>
            <person name="Chang Q."/>
            <person name="Ding S."/>
            <person name="Wang X."/>
            <person name="Zhu J."/>
            <person name="Ruan X."/>
            <person name="Zhao L."/>
            <person name="Wei J."/>
            <person name="Que T."/>
            <person name="Du C."/>
            <person name="Cheng J."/>
            <person name="Dai P."/>
            <person name="Han X."/>
            <person name="Huang E."/>
            <person name="Gao Y."/>
            <person name="Liu J."/>
            <person name="Shao H."/>
            <person name="Ye R."/>
            <person name="Li L."/>
            <person name="Wei W."/>
            <person name="Wang X."/>
            <person name="Wang C."/>
            <person name="Huo Q."/>
            <person name="Li W."/>
            <person name="Guo W."/>
            <person name="Chen H."/>
            <person name="Chen S."/>
            <person name="Zhou L."/>
            <person name="Zhou L."/>
            <person name="Ni X."/>
            <person name="Tian J."/>
            <person name="Zhou Y."/>
            <person name="Sheng Y."/>
            <person name="Liu T."/>
            <person name="Pan Y."/>
            <person name="Xia L."/>
            <person name="Li J."/>
            <person name="Zhao F."/>
            <person name="Cao W."/>
        </authorList>
    </citation>
    <scope>NUCLEOTIDE SEQUENCE</scope>
    <source>
        <strain evidence="2">Rsan-2018</strain>
        <tissue evidence="2">Larvae</tissue>
    </source>
</reference>
<comment type="caution">
    <text evidence="2">The sequence shown here is derived from an EMBL/GenBank/DDBJ whole genome shotgun (WGS) entry which is preliminary data.</text>
</comment>
<name>A0A9D4PCL7_RHISA</name>
<evidence type="ECO:0000313" key="2">
    <source>
        <dbReference type="EMBL" id="KAH7936260.1"/>
    </source>
</evidence>
<protein>
    <submittedName>
        <fullName evidence="2">Uncharacterized protein</fullName>
    </submittedName>
</protein>
<evidence type="ECO:0000256" key="1">
    <source>
        <dbReference type="SAM" id="MobiDB-lite"/>
    </source>
</evidence>
<feature type="region of interest" description="Disordered" evidence="1">
    <location>
        <begin position="41"/>
        <end position="67"/>
    </location>
</feature>
<dbReference type="AlphaFoldDB" id="A0A9D4PCL7"/>
<reference evidence="2" key="1">
    <citation type="journal article" date="2020" name="Cell">
        <title>Large-Scale Comparative Analyses of Tick Genomes Elucidate Their Genetic Diversity and Vector Capacities.</title>
        <authorList>
            <consortium name="Tick Genome and Microbiome Consortium (TIGMIC)"/>
            <person name="Jia N."/>
            <person name="Wang J."/>
            <person name="Shi W."/>
            <person name="Du L."/>
            <person name="Sun Y."/>
            <person name="Zhan W."/>
            <person name="Jiang J.F."/>
            <person name="Wang Q."/>
            <person name="Zhang B."/>
            <person name="Ji P."/>
            <person name="Bell-Sakyi L."/>
            <person name="Cui X.M."/>
            <person name="Yuan T.T."/>
            <person name="Jiang B.G."/>
            <person name="Yang W.F."/>
            <person name="Lam T.T."/>
            <person name="Chang Q.C."/>
            <person name="Ding S.J."/>
            <person name="Wang X.J."/>
            <person name="Zhu J.G."/>
            <person name="Ruan X.D."/>
            <person name="Zhao L."/>
            <person name="Wei J.T."/>
            <person name="Ye R.Z."/>
            <person name="Que T.C."/>
            <person name="Du C.H."/>
            <person name="Zhou Y.H."/>
            <person name="Cheng J.X."/>
            <person name="Dai P.F."/>
            <person name="Guo W.B."/>
            <person name="Han X.H."/>
            <person name="Huang E.J."/>
            <person name="Li L.F."/>
            <person name="Wei W."/>
            <person name="Gao Y.C."/>
            <person name="Liu J.Z."/>
            <person name="Shao H.Z."/>
            <person name="Wang X."/>
            <person name="Wang C.C."/>
            <person name="Yang T.C."/>
            <person name="Huo Q.B."/>
            <person name="Li W."/>
            <person name="Chen H.Y."/>
            <person name="Chen S.E."/>
            <person name="Zhou L.G."/>
            <person name="Ni X.B."/>
            <person name="Tian J.H."/>
            <person name="Sheng Y."/>
            <person name="Liu T."/>
            <person name="Pan Y.S."/>
            <person name="Xia L.Y."/>
            <person name="Li J."/>
            <person name="Zhao F."/>
            <person name="Cao W.C."/>
        </authorList>
    </citation>
    <scope>NUCLEOTIDE SEQUENCE</scope>
    <source>
        <strain evidence="2">Rsan-2018</strain>
    </source>
</reference>
<accession>A0A9D4PCL7</accession>
<gene>
    <name evidence="2" type="ORF">HPB52_021152</name>
</gene>
<evidence type="ECO:0000313" key="3">
    <source>
        <dbReference type="Proteomes" id="UP000821837"/>
    </source>
</evidence>
<keyword evidence="3" id="KW-1185">Reference proteome</keyword>
<proteinExistence type="predicted"/>
<organism evidence="2 3">
    <name type="scientific">Rhipicephalus sanguineus</name>
    <name type="common">Brown dog tick</name>
    <name type="synonym">Ixodes sanguineus</name>
    <dbReference type="NCBI Taxonomy" id="34632"/>
    <lineage>
        <taxon>Eukaryota</taxon>
        <taxon>Metazoa</taxon>
        <taxon>Ecdysozoa</taxon>
        <taxon>Arthropoda</taxon>
        <taxon>Chelicerata</taxon>
        <taxon>Arachnida</taxon>
        <taxon>Acari</taxon>
        <taxon>Parasitiformes</taxon>
        <taxon>Ixodida</taxon>
        <taxon>Ixodoidea</taxon>
        <taxon>Ixodidae</taxon>
        <taxon>Rhipicephalinae</taxon>
        <taxon>Rhipicephalus</taxon>
        <taxon>Rhipicephalus</taxon>
    </lineage>
</organism>